<reference evidence="15 16" key="1">
    <citation type="submission" date="2021-06" db="EMBL/GenBank/DDBJ databases">
        <title>Actinomycetes sequencing.</title>
        <authorList>
            <person name="Shan Q."/>
        </authorList>
    </citation>
    <scope>NUCLEOTIDE SEQUENCE [LARGE SCALE GENOMIC DNA]</scope>
    <source>
        <strain evidence="15 16">NEAU-G5</strain>
    </source>
</reference>
<keyword evidence="7 11" id="KW-0521">NADP</keyword>
<dbReference type="InterPro" id="IPR050838">
    <property type="entry name" value="Ketopantoate_reductase"/>
</dbReference>
<evidence type="ECO:0000256" key="10">
    <source>
        <dbReference type="ARBA" id="ARBA00048793"/>
    </source>
</evidence>
<dbReference type="Gene3D" id="1.10.1040.10">
    <property type="entry name" value="N-(1-d-carboxylethyl)-l-norvaline Dehydrogenase, domain 2"/>
    <property type="match status" value="1"/>
</dbReference>
<evidence type="ECO:0000259" key="14">
    <source>
        <dbReference type="Pfam" id="PF08546"/>
    </source>
</evidence>
<keyword evidence="12" id="KW-0472">Membrane</keyword>
<dbReference type="RefSeq" id="WP_215923898.1">
    <property type="nucleotide sequence ID" value="NZ_JAHKNI010000025.1"/>
</dbReference>
<dbReference type="SUPFAM" id="SSF48179">
    <property type="entry name" value="6-phosphogluconate dehydrogenase C-terminal domain-like"/>
    <property type="match status" value="1"/>
</dbReference>
<comment type="similarity">
    <text evidence="3 11">Belongs to the ketopantoate reductase family.</text>
</comment>
<dbReference type="EC" id="1.1.1.169" evidence="4 11"/>
<evidence type="ECO:0000256" key="8">
    <source>
        <dbReference type="ARBA" id="ARBA00023002"/>
    </source>
</evidence>
<evidence type="ECO:0000259" key="13">
    <source>
        <dbReference type="Pfam" id="PF02558"/>
    </source>
</evidence>
<dbReference type="InterPro" id="IPR013332">
    <property type="entry name" value="KPR_N"/>
</dbReference>
<keyword evidence="12" id="KW-0812">Transmembrane</keyword>
<comment type="function">
    <text evidence="1 11">Catalyzes the NADPH-dependent reduction of ketopantoate into pantoic acid.</text>
</comment>
<gene>
    <name evidence="15" type="ORF">KO481_40695</name>
</gene>
<dbReference type="InterPro" id="IPR008927">
    <property type="entry name" value="6-PGluconate_DH-like_C_sf"/>
</dbReference>
<evidence type="ECO:0000313" key="15">
    <source>
        <dbReference type="EMBL" id="MBU3067821.1"/>
    </source>
</evidence>
<keyword evidence="16" id="KW-1185">Reference proteome</keyword>
<dbReference type="InterPro" id="IPR036291">
    <property type="entry name" value="NAD(P)-bd_dom_sf"/>
</dbReference>
<comment type="caution">
    <text evidence="15">The sequence shown here is derived from an EMBL/GenBank/DDBJ whole genome shotgun (WGS) entry which is preliminary data.</text>
</comment>
<evidence type="ECO:0000256" key="4">
    <source>
        <dbReference type="ARBA" id="ARBA00013014"/>
    </source>
</evidence>
<keyword evidence="6 11" id="KW-0566">Pantothenate biosynthesis</keyword>
<dbReference type="GO" id="GO:0008677">
    <property type="term" value="F:2-dehydropantoate 2-reductase activity"/>
    <property type="evidence" value="ECO:0007669"/>
    <property type="project" value="UniProtKB-EC"/>
</dbReference>
<evidence type="ECO:0000256" key="5">
    <source>
        <dbReference type="ARBA" id="ARBA00019465"/>
    </source>
</evidence>
<protein>
    <recommendedName>
        <fullName evidence="5 11">2-dehydropantoate 2-reductase</fullName>
        <ecNumber evidence="4 11">1.1.1.169</ecNumber>
    </recommendedName>
    <alternativeName>
        <fullName evidence="9 11">Ketopantoate reductase</fullName>
    </alternativeName>
</protein>
<dbReference type="InterPro" id="IPR003710">
    <property type="entry name" value="ApbA"/>
</dbReference>
<sequence>MRLTPGDESRFVVYGAGCIGAYLGGWLLAAGYRVAFVRRTSFEDASRFGFGVQDRHARQAHIVPDSCTLITPTEIGPGDTVLVTVKSGATDHVAAELSTLSPGSIVSVQNGISNVSRLQATNPGVAVAGAMIPFNIIRTEDNIFRQTTTGRVLIGPQGQHLANALLNAGVDAAVTADIEAIQAGKLLMNLNNAIHALSGVSLSQELSSRDYRVVLAAAQREALEAFRLHRTPVASPLSNIAPRLIPTLLRTPDMVFNRIARPLLDSDADASSSLRDDLLAGKKTEVRFLNGEIVDMLERMGHHAHVNQTLVQLVEHAEKDGQPSAISGPRLREEILRSR</sequence>
<name>A0ABS6BC02_9NOCA</name>
<evidence type="ECO:0000256" key="3">
    <source>
        <dbReference type="ARBA" id="ARBA00007870"/>
    </source>
</evidence>
<dbReference type="Proteomes" id="UP000733379">
    <property type="component" value="Unassembled WGS sequence"/>
</dbReference>
<accession>A0ABS6BC02</accession>
<dbReference type="NCBIfam" id="TIGR00745">
    <property type="entry name" value="apbA_panE"/>
    <property type="match status" value="1"/>
</dbReference>
<feature type="domain" description="Ketopantoate reductase N-terminal" evidence="13">
    <location>
        <begin position="12"/>
        <end position="156"/>
    </location>
</feature>
<proteinExistence type="inferred from homology"/>
<organism evidence="15 16">
    <name type="scientific">Nocardia albiluteola</name>
    <dbReference type="NCBI Taxonomy" id="2842303"/>
    <lineage>
        <taxon>Bacteria</taxon>
        <taxon>Bacillati</taxon>
        <taxon>Actinomycetota</taxon>
        <taxon>Actinomycetes</taxon>
        <taxon>Mycobacteriales</taxon>
        <taxon>Nocardiaceae</taxon>
        <taxon>Nocardia</taxon>
    </lineage>
</organism>
<dbReference type="EMBL" id="JAHKNI010000025">
    <property type="protein sequence ID" value="MBU3067821.1"/>
    <property type="molecule type" value="Genomic_DNA"/>
</dbReference>
<dbReference type="PANTHER" id="PTHR43765">
    <property type="entry name" value="2-DEHYDROPANTOATE 2-REDUCTASE-RELATED"/>
    <property type="match status" value="1"/>
</dbReference>
<keyword evidence="12" id="KW-1133">Transmembrane helix</keyword>
<keyword evidence="8 11" id="KW-0560">Oxidoreductase</keyword>
<comment type="pathway">
    <text evidence="2 11">Cofactor biosynthesis; (R)-pantothenate biosynthesis; (R)-pantoate from 3-methyl-2-oxobutanoate: step 2/2.</text>
</comment>
<evidence type="ECO:0000256" key="1">
    <source>
        <dbReference type="ARBA" id="ARBA00002919"/>
    </source>
</evidence>
<evidence type="ECO:0000256" key="12">
    <source>
        <dbReference type="SAM" id="Phobius"/>
    </source>
</evidence>
<evidence type="ECO:0000256" key="9">
    <source>
        <dbReference type="ARBA" id="ARBA00032024"/>
    </source>
</evidence>
<comment type="catalytic activity">
    <reaction evidence="10 11">
        <text>(R)-pantoate + NADP(+) = 2-dehydropantoate + NADPH + H(+)</text>
        <dbReference type="Rhea" id="RHEA:16233"/>
        <dbReference type="ChEBI" id="CHEBI:11561"/>
        <dbReference type="ChEBI" id="CHEBI:15378"/>
        <dbReference type="ChEBI" id="CHEBI:15980"/>
        <dbReference type="ChEBI" id="CHEBI:57783"/>
        <dbReference type="ChEBI" id="CHEBI:58349"/>
        <dbReference type="EC" id="1.1.1.169"/>
    </reaction>
</comment>
<dbReference type="InterPro" id="IPR013328">
    <property type="entry name" value="6PGD_dom2"/>
</dbReference>
<dbReference type="Pfam" id="PF08546">
    <property type="entry name" value="ApbA_C"/>
    <property type="match status" value="1"/>
</dbReference>
<evidence type="ECO:0000313" key="16">
    <source>
        <dbReference type="Proteomes" id="UP000733379"/>
    </source>
</evidence>
<dbReference type="SUPFAM" id="SSF51735">
    <property type="entry name" value="NAD(P)-binding Rossmann-fold domains"/>
    <property type="match status" value="1"/>
</dbReference>
<feature type="domain" description="Ketopantoate reductase C-terminal" evidence="14">
    <location>
        <begin position="177"/>
        <end position="317"/>
    </location>
</feature>
<feature type="transmembrane region" description="Helical" evidence="12">
    <location>
        <begin position="12"/>
        <end position="32"/>
    </location>
</feature>
<evidence type="ECO:0000256" key="6">
    <source>
        <dbReference type="ARBA" id="ARBA00022655"/>
    </source>
</evidence>
<evidence type="ECO:0000256" key="2">
    <source>
        <dbReference type="ARBA" id="ARBA00004994"/>
    </source>
</evidence>
<evidence type="ECO:0000256" key="7">
    <source>
        <dbReference type="ARBA" id="ARBA00022857"/>
    </source>
</evidence>
<dbReference type="InterPro" id="IPR013752">
    <property type="entry name" value="KPA_reductase"/>
</dbReference>
<dbReference type="Pfam" id="PF02558">
    <property type="entry name" value="ApbA"/>
    <property type="match status" value="1"/>
</dbReference>
<dbReference type="PANTHER" id="PTHR43765:SF2">
    <property type="entry name" value="2-DEHYDROPANTOATE 2-REDUCTASE"/>
    <property type="match status" value="1"/>
</dbReference>
<dbReference type="Gene3D" id="3.40.50.720">
    <property type="entry name" value="NAD(P)-binding Rossmann-like Domain"/>
    <property type="match status" value="1"/>
</dbReference>
<evidence type="ECO:0000256" key="11">
    <source>
        <dbReference type="RuleBase" id="RU362068"/>
    </source>
</evidence>